<dbReference type="PANTHER" id="PTHR24120:SF4">
    <property type="entry name" value="GH07239P"/>
    <property type="match status" value="1"/>
</dbReference>
<dbReference type="PROSITE" id="PS50297">
    <property type="entry name" value="ANK_REP_REGION"/>
    <property type="match status" value="2"/>
</dbReference>
<keyword evidence="1" id="KW-0808">Transferase</keyword>
<comment type="caution">
    <text evidence="1">The sequence shown here is derived from an EMBL/GenBank/DDBJ whole genome shotgun (WGS) entry which is preliminary data.</text>
</comment>
<keyword evidence="1" id="KW-0418">Kinase</keyword>
<dbReference type="InterPro" id="IPR000719">
    <property type="entry name" value="Prot_kinase_dom"/>
</dbReference>
<dbReference type="RefSeq" id="XP_001708506.1">
    <property type="nucleotide sequence ID" value="XM_001708454.1"/>
</dbReference>
<keyword evidence="2" id="KW-1185">Reference proteome</keyword>
<dbReference type="Gene3D" id="1.10.510.10">
    <property type="entry name" value="Transferase(Phosphotransferase) domain 1"/>
    <property type="match status" value="1"/>
</dbReference>
<dbReference type="STRING" id="184922.A8B9K6"/>
<dbReference type="OMA" id="TAFMSAC"/>
<dbReference type="PANTHER" id="PTHR24120">
    <property type="entry name" value="GH07239P"/>
    <property type="match status" value="1"/>
</dbReference>
<dbReference type="InterPro" id="IPR011009">
    <property type="entry name" value="Kinase-like_dom_sf"/>
</dbReference>
<dbReference type="SMART" id="SM00248">
    <property type="entry name" value="ANK"/>
    <property type="match status" value="28"/>
</dbReference>
<dbReference type="Gene3D" id="1.25.40.20">
    <property type="entry name" value="Ankyrin repeat-containing domain"/>
    <property type="match status" value="10"/>
</dbReference>
<dbReference type="SUPFAM" id="SSF48403">
    <property type="entry name" value="Ankyrin repeat"/>
    <property type="match status" value="4"/>
</dbReference>
<dbReference type="PROSITE" id="PS50011">
    <property type="entry name" value="PROTEIN_KINASE_DOM"/>
    <property type="match status" value="1"/>
</dbReference>
<reference evidence="1 2" key="1">
    <citation type="journal article" date="2007" name="Science">
        <title>Genomic minimalism in the early diverging intestinal parasite Giardia lamblia.</title>
        <authorList>
            <person name="Morrison H.G."/>
            <person name="McArthur A.G."/>
            <person name="Gillin F.D."/>
            <person name="Aley S.B."/>
            <person name="Adam R.D."/>
            <person name="Olsen G.J."/>
            <person name="Best A.A."/>
            <person name="Cande W.Z."/>
            <person name="Chen F."/>
            <person name="Cipriano M.J."/>
            <person name="Davids B.J."/>
            <person name="Dawson S.C."/>
            <person name="Elmendorf H.G."/>
            <person name="Hehl A.B."/>
            <person name="Holder M.E."/>
            <person name="Huse S.M."/>
            <person name="Kim U.U."/>
            <person name="Lasek-Nesselquist E."/>
            <person name="Manning G."/>
            <person name="Nigam A."/>
            <person name="Nixon J.E."/>
            <person name="Palm D."/>
            <person name="Passamaneck N.E."/>
            <person name="Prabhu A."/>
            <person name="Reich C.I."/>
            <person name="Reiner D.S."/>
            <person name="Samuelson J."/>
            <person name="Svard S.G."/>
            <person name="Sogin M.L."/>
        </authorList>
    </citation>
    <scope>NUCLEOTIDE SEQUENCE [LARGE SCALE GENOMIC DNA]</scope>
    <source>
        <strain evidence="1 2">WB C6</strain>
    </source>
</reference>
<dbReference type="InterPro" id="IPR002110">
    <property type="entry name" value="Ankyrin_rpt"/>
</dbReference>
<dbReference type="HOGENOM" id="CLU_269530_0_0_1"/>
<dbReference type="Pfam" id="PF12796">
    <property type="entry name" value="Ank_2"/>
    <property type="match status" value="10"/>
</dbReference>
<evidence type="ECO:0000313" key="1">
    <source>
        <dbReference type="EMBL" id="KAE8306104.1"/>
    </source>
</evidence>
<dbReference type="EMBL" id="AACB03000001">
    <property type="protein sequence ID" value="KAE8306104.1"/>
    <property type="molecule type" value="Genomic_DNA"/>
</dbReference>
<name>A8B9K6_GIAIC</name>
<dbReference type="SUPFAM" id="SSF56112">
    <property type="entry name" value="Protein kinase-like (PK-like)"/>
    <property type="match status" value="1"/>
</dbReference>
<dbReference type="Proteomes" id="UP000001548">
    <property type="component" value="Unassembled WGS sequence"/>
</dbReference>
<proteinExistence type="predicted"/>
<dbReference type="Pfam" id="PF00023">
    <property type="entry name" value="Ank"/>
    <property type="match status" value="1"/>
</dbReference>
<dbReference type="InterPro" id="IPR036770">
    <property type="entry name" value="Ankyrin_rpt-contain_sf"/>
</dbReference>
<dbReference type="GeneID" id="5701419"/>
<gene>
    <name evidence="1" type="ORF">GL50803_008556</name>
</gene>
<dbReference type="GO" id="GO:0004672">
    <property type="term" value="F:protein kinase activity"/>
    <property type="evidence" value="ECO:0007669"/>
    <property type="project" value="InterPro"/>
</dbReference>
<dbReference type="KEGG" id="gla:GL50803_008556"/>
<accession>A8B9K6</accession>
<sequence length="1479" mass="160608">MLSDSASQRYTVPSILGQGALGRTYVAERTSDGRQVVVKEIDLGAFFTDEAIAIETELNVLLDGNSDYLVNVYSIFRDSALNYLYLESEYCTGGSLEDLIKQHRKGGTSAPEPFVWEVLSQMAYGLRDLHRLYKQTERKVLIRLRPSSVLFTNAGRLKLGDLSPCSLSHSLPMRVTSSLPPELFEDKRAPRGPDGGYGFTPSSDIWSLGCILLELCTLQSVTALADPIDDVITTKMDHYSEDLRIMVRMCLRKHASDRISSENLCLLPQVKQALSQFQSITASCASPPSPGVLRSESRGQRYNMVEGDTELILAAAVGKAFAVQQYIMQAGVSNAQGQTAMMLAAMYGHSDCVALLLECEHGLRDAAGKTALMYAAEHGHAGCVGLLKEAEGGLTSSIGQTALMLAATTGSEVCVHLLLTLESGMKDAAGMTALMHAVLHEKLSCVNILMLCEARITNLEGETALISAIRFENIECVKKLAELEAGISSVEGKLAIIIALEQHYLEGFTILLEHEAMTEEGCRLVLRSLMQSESEEFYQTLEAHAAKHSIALGSGLRNPKSVCKNKTDLMLAAEAGDTQRVKQYLEQQGQITTDGWTALMLAAKNNHLQCCELLLHEGNIGVKGRNTALTHAMAANAGPCADILYPVEKYSSNVTSLMWHSYKGDIEFVVQNLRDVRKQTITGVTALMYAAQQGHIACVQVLVDYELKLRSQAGWTALMYAAAFGNAACIWLLFAEARLENRDGETALILATKGGHSSCLDRLCQYEHRLRNRHGWTALMHAAAQNDIGAVKLLVQHEAGIQDRKGQTALMIAVTNGHLECAEILLMEAQLTTHKSLPFTGALSGSSDTKGTTALLIAMRMGFAEGTRLLGRLEDKSTPVTNLMIGASAGSVDQVRYYINQAGMTDEIGATALMYAAAAGNAACVELLMDIEAGRKTDAGDTALMLALRQNHLACMMLLLDSEEHLHESSKQSIIRTAIALERRLCFDTIIDYYFEKGKMDIKEVLSTVVSMRKTEYMTSLGASARKYGRPVCSEPLLPRERVRQPTELMIATRAGDTTAIAKHISQLGALCEGKLLAGGGTALQWAVCAGHIEAARLLLAEVGILSDDGYSSLLRACERGDRDMIALLIPYELDLVGVTQLIANASMGNCNACEHILGAPEGVKLLGRATDTGLTALMLAARYGHEDVIALLRSHESNLRNPKGVTALMEAAVNNHVECVRLLIDDEGGIQNSDGFSALMLAASLGHLAIIEALIPEEHGMQTHTGTTALMLAASSGHAECVQKLAAHEACIQNETGWTALMYAASRGHADCLFHLFAEAFIRNRDGQLALDIALQHNKYKCFEILQGREARIRGMTDLMLLTIRNDVDAVALLAELQSNCEDAERCTALMYACKFGHLKCAEILAKYEAGHLDKRGYSALMYAIEEGNVACIMAVIALEIDVWRENGPSPLDIAITKGDHELIRLVNENLGSNVYPA</sequence>
<dbReference type="VEuPathDB" id="GiardiaDB:GL50803_8556"/>
<protein>
    <submittedName>
        <fullName evidence="1">Kinase, NEK</fullName>
    </submittedName>
</protein>
<dbReference type="GO" id="GO:0005524">
    <property type="term" value="F:ATP binding"/>
    <property type="evidence" value="ECO:0007669"/>
    <property type="project" value="InterPro"/>
</dbReference>
<dbReference type="Pfam" id="PF00069">
    <property type="entry name" value="Pkinase"/>
    <property type="match status" value="1"/>
</dbReference>
<organism evidence="1 2">
    <name type="scientific">Giardia intestinalis (strain ATCC 50803 / WB clone C6)</name>
    <name type="common">Giardia lamblia</name>
    <dbReference type="NCBI Taxonomy" id="184922"/>
    <lineage>
        <taxon>Eukaryota</taxon>
        <taxon>Metamonada</taxon>
        <taxon>Diplomonadida</taxon>
        <taxon>Hexamitidae</taxon>
        <taxon>Giardiinae</taxon>
        <taxon>Giardia</taxon>
    </lineage>
</organism>
<evidence type="ECO:0000313" key="2">
    <source>
        <dbReference type="Proteomes" id="UP000001548"/>
    </source>
</evidence>
<dbReference type="PROSITE" id="PS50088">
    <property type="entry name" value="ANK_REPEAT"/>
    <property type="match status" value="4"/>
</dbReference>